<accession>A0ABW0YVE3</accession>
<keyword evidence="3" id="KW-1185">Reference proteome</keyword>
<evidence type="ECO:0000313" key="3">
    <source>
        <dbReference type="Proteomes" id="UP001596083"/>
    </source>
</evidence>
<evidence type="ECO:0000313" key="2">
    <source>
        <dbReference type="EMBL" id="MFC5720515.1"/>
    </source>
</evidence>
<evidence type="ECO:0000256" key="1">
    <source>
        <dbReference type="SAM" id="SignalP"/>
    </source>
</evidence>
<comment type="caution">
    <text evidence="2">The sequence shown here is derived from an EMBL/GenBank/DDBJ whole genome shotgun (WGS) entry which is preliminary data.</text>
</comment>
<dbReference type="EMBL" id="JBHSPB010000005">
    <property type="protein sequence ID" value="MFC5720515.1"/>
    <property type="molecule type" value="Genomic_DNA"/>
</dbReference>
<feature type="signal peptide" evidence="1">
    <location>
        <begin position="1"/>
        <end position="27"/>
    </location>
</feature>
<protein>
    <submittedName>
        <fullName evidence="2">Uncharacterized protein</fullName>
    </submittedName>
</protein>
<sequence>MNTSLRTLLVALAAAVPTASGPAAAQADDVDDHSYVQTNNSGGHSQSNVTRVSGTDHYVIERHNTLITFNGTSWW</sequence>
<organism evidence="2 3">
    <name type="scientific">Streptomyces gamaensis</name>
    <dbReference type="NCBI Taxonomy" id="1763542"/>
    <lineage>
        <taxon>Bacteria</taxon>
        <taxon>Bacillati</taxon>
        <taxon>Actinomycetota</taxon>
        <taxon>Actinomycetes</taxon>
        <taxon>Kitasatosporales</taxon>
        <taxon>Streptomycetaceae</taxon>
        <taxon>Streptomyces</taxon>
    </lineage>
</organism>
<dbReference type="RefSeq" id="WP_390315663.1">
    <property type="nucleotide sequence ID" value="NZ_JBHSPB010000005.1"/>
</dbReference>
<dbReference type="Proteomes" id="UP001596083">
    <property type="component" value="Unassembled WGS sequence"/>
</dbReference>
<keyword evidence="1" id="KW-0732">Signal</keyword>
<proteinExistence type="predicted"/>
<feature type="chain" id="PRO_5045378266" evidence="1">
    <location>
        <begin position="28"/>
        <end position="75"/>
    </location>
</feature>
<gene>
    <name evidence="2" type="ORF">ACFP1Z_10115</name>
</gene>
<reference evidence="3" key="1">
    <citation type="journal article" date="2019" name="Int. J. Syst. Evol. Microbiol.">
        <title>The Global Catalogue of Microorganisms (GCM) 10K type strain sequencing project: providing services to taxonomists for standard genome sequencing and annotation.</title>
        <authorList>
            <consortium name="The Broad Institute Genomics Platform"/>
            <consortium name="The Broad Institute Genome Sequencing Center for Infectious Disease"/>
            <person name="Wu L."/>
            <person name="Ma J."/>
        </authorList>
    </citation>
    <scope>NUCLEOTIDE SEQUENCE [LARGE SCALE GENOMIC DNA]</scope>
    <source>
        <strain evidence="3">CGMCC 4.7304</strain>
    </source>
</reference>
<name>A0ABW0YVE3_9ACTN</name>